<evidence type="ECO:0008006" key="9">
    <source>
        <dbReference type="Google" id="ProtNLM"/>
    </source>
</evidence>
<evidence type="ECO:0000256" key="5">
    <source>
        <dbReference type="ARBA" id="ARBA00023136"/>
    </source>
</evidence>
<dbReference type="KEGG" id="fwa:DCMF_02755"/>
<keyword evidence="8" id="KW-1185">Reference proteome</keyword>
<evidence type="ECO:0000256" key="4">
    <source>
        <dbReference type="ARBA" id="ARBA00022989"/>
    </source>
</evidence>
<dbReference type="PANTHER" id="PTHR30238:SF4">
    <property type="entry name" value="SLL1022 PROTEIN"/>
    <property type="match status" value="1"/>
</dbReference>
<evidence type="ECO:0000313" key="8">
    <source>
        <dbReference type="Proteomes" id="UP000323521"/>
    </source>
</evidence>
<dbReference type="PANTHER" id="PTHR30238">
    <property type="entry name" value="MEMBRANE BOUND PREDICTED REDOX MODULATOR"/>
    <property type="match status" value="1"/>
</dbReference>
<feature type="transmembrane region" description="Helical" evidence="6">
    <location>
        <begin position="199"/>
        <end position="220"/>
    </location>
</feature>
<sequence>MEIFLTQLADPGFWSAVISIGIINLVLSGDNAAVIGLAIRDLPRDLQKKAAIYGAAGAIILRVVFTIFATYLILVPYLSAFGGIVLIWITYKFLQHDEGEENIKASREIWPAVWTIVIADLSMAFDNVLGVAGAAHGSVGLIIFGLMLSIPILIWGSTWLAGMMGRYPIIIYIGAAVLAHTAVSMIIHDRALHLVRYMGEMWGTILPWLFAFLLLVYGIIEIKKTSKQPAPSFKKK</sequence>
<keyword evidence="3 6" id="KW-0812">Transmembrane</keyword>
<dbReference type="AlphaFoldDB" id="A0A3G1KN66"/>
<feature type="transmembrane region" description="Helical" evidence="6">
    <location>
        <begin position="12"/>
        <end position="38"/>
    </location>
</feature>
<dbReference type="GO" id="GO:0016020">
    <property type="term" value="C:membrane"/>
    <property type="evidence" value="ECO:0007669"/>
    <property type="project" value="UniProtKB-SubCell"/>
</dbReference>
<dbReference type="InterPro" id="IPR005496">
    <property type="entry name" value="Integral_membrane_TerC"/>
</dbReference>
<organism evidence="7 8">
    <name type="scientific">Formimonas warabiya</name>
    <dbReference type="NCBI Taxonomy" id="1761012"/>
    <lineage>
        <taxon>Bacteria</taxon>
        <taxon>Bacillati</taxon>
        <taxon>Bacillota</taxon>
        <taxon>Clostridia</taxon>
        <taxon>Eubacteriales</taxon>
        <taxon>Peptococcaceae</taxon>
        <taxon>Candidatus Formimonas</taxon>
    </lineage>
</organism>
<name>A0A3G1KN66_FORW1</name>
<dbReference type="InterPro" id="IPR022301">
    <property type="entry name" value="Integral_membrane_YjbE"/>
</dbReference>
<feature type="transmembrane region" description="Helical" evidence="6">
    <location>
        <begin position="74"/>
        <end position="91"/>
    </location>
</feature>
<evidence type="ECO:0000256" key="2">
    <source>
        <dbReference type="ARBA" id="ARBA00007511"/>
    </source>
</evidence>
<dbReference type="RefSeq" id="WP_148133025.1">
    <property type="nucleotide sequence ID" value="NZ_CP017634.1"/>
</dbReference>
<proteinExistence type="inferred from homology"/>
<comment type="subcellular location">
    <subcellularLocation>
        <location evidence="1">Membrane</location>
        <topology evidence="1">Multi-pass membrane protein</topology>
    </subcellularLocation>
</comment>
<dbReference type="NCBIfam" id="TIGR03717">
    <property type="entry name" value="R_switched_YjbE"/>
    <property type="match status" value="1"/>
</dbReference>
<comment type="similarity">
    <text evidence="2">Belongs to the TerC family.</text>
</comment>
<dbReference type="OrthoDB" id="5295733at2"/>
<reference evidence="7 8" key="1">
    <citation type="submission" date="2016-10" db="EMBL/GenBank/DDBJ databases">
        <title>Complete Genome Sequence of Peptococcaceae strain DCMF.</title>
        <authorList>
            <person name="Edwards R.J."/>
            <person name="Holland S.I."/>
            <person name="Deshpande N.P."/>
            <person name="Wong Y.K."/>
            <person name="Ertan H."/>
            <person name="Manefield M."/>
            <person name="Russell T.L."/>
            <person name="Lee M.J."/>
        </authorList>
    </citation>
    <scope>NUCLEOTIDE SEQUENCE [LARGE SCALE GENOMIC DNA]</scope>
    <source>
        <strain evidence="7 8">DCMF</strain>
    </source>
</reference>
<feature type="transmembrane region" description="Helical" evidence="6">
    <location>
        <begin position="141"/>
        <end position="162"/>
    </location>
</feature>
<feature type="transmembrane region" description="Helical" evidence="6">
    <location>
        <begin position="169"/>
        <end position="187"/>
    </location>
</feature>
<accession>A0A3G1KN66</accession>
<gene>
    <name evidence="7" type="ORF">DCMF_02755</name>
</gene>
<dbReference type="Proteomes" id="UP000323521">
    <property type="component" value="Chromosome"/>
</dbReference>
<evidence type="ECO:0000256" key="1">
    <source>
        <dbReference type="ARBA" id="ARBA00004141"/>
    </source>
</evidence>
<keyword evidence="5 6" id="KW-0472">Membrane</keyword>
<evidence type="ECO:0000313" key="7">
    <source>
        <dbReference type="EMBL" id="ATW23860.1"/>
    </source>
</evidence>
<evidence type="ECO:0000256" key="6">
    <source>
        <dbReference type="SAM" id="Phobius"/>
    </source>
</evidence>
<dbReference type="Pfam" id="PF03741">
    <property type="entry name" value="TerC"/>
    <property type="match status" value="1"/>
</dbReference>
<keyword evidence="4 6" id="KW-1133">Transmembrane helix</keyword>
<protein>
    <recommendedName>
        <fullName evidence="9">TerC family protein</fullName>
    </recommendedName>
</protein>
<evidence type="ECO:0000256" key="3">
    <source>
        <dbReference type="ARBA" id="ARBA00022692"/>
    </source>
</evidence>
<dbReference type="EMBL" id="CP017634">
    <property type="protein sequence ID" value="ATW23860.1"/>
    <property type="molecule type" value="Genomic_DNA"/>
</dbReference>